<keyword evidence="2" id="KW-1185">Reference proteome</keyword>
<reference evidence="1 2" key="1">
    <citation type="submission" date="2021-04" db="EMBL/GenBank/DDBJ databases">
        <title>Chitinophaga sp. nov., isolated from the rhizosphere soil.</title>
        <authorList>
            <person name="He S."/>
        </authorList>
    </citation>
    <scope>NUCLEOTIDE SEQUENCE [LARGE SCALE GENOMIC DNA]</scope>
    <source>
        <strain evidence="1 2">2R12</strain>
    </source>
</reference>
<name>A0ABS5ISB8_9BACT</name>
<dbReference type="EMBL" id="JAGTXB010000001">
    <property type="protein sequence ID" value="MBS0025854.1"/>
    <property type="molecule type" value="Genomic_DNA"/>
</dbReference>
<comment type="caution">
    <text evidence="1">The sequence shown here is derived from an EMBL/GenBank/DDBJ whole genome shotgun (WGS) entry which is preliminary data.</text>
</comment>
<protein>
    <recommendedName>
        <fullName evidence="3">Shikimate kinase</fullName>
    </recommendedName>
</protein>
<accession>A0ABS5ISB8</accession>
<evidence type="ECO:0000313" key="1">
    <source>
        <dbReference type="EMBL" id="MBS0025854.1"/>
    </source>
</evidence>
<proteinExistence type="predicted"/>
<evidence type="ECO:0008006" key="3">
    <source>
        <dbReference type="Google" id="ProtNLM"/>
    </source>
</evidence>
<dbReference type="Proteomes" id="UP000676386">
    <property type="component" value="Unassembled WGS sequence"/>
</dbReference>
<dbReference type="RefSeq" id="WP_211970941.1">
    <property type="nucleotide sequence ID" value="NZ_CBFHAM010000029.1"/>
</dbReference>
<organism evidence="1 2">
    <name type="scientific">Chitinophaga hostae</name>
    <dbReference type="NCBI Taxonomy" id="2831022"/>
    <lineage>
        <taxon>Bacteria</taxon>
        <taxon>Pseudomonadati</taxon>
        <taxon>Bacteroidota</taxon>
        <taxon>Chitinophagia</taxon>
        <taxon>Chitinophagales</taxon>
        <taxon>Chitinophagaceae</taxon>
        <taxon>Chitinophaga</taxon>
    </lineage>
</organism>
<evidence type="ECO:0000313" key="2">
    <source>
        <dbReference type="Proteomes" id="UP000676386"/>
    </source>
</evidence>
<sequence>MFVIVGYPHAGKRKTAQQIFERTRFFPFKQPIQTGYFEREQFIVISSRYYVSEAYLTRIKTLIERHAASDTSFVITLNLSFGNTRWSIECLLDYFNRSGFEVHYLVLHCSMLSKQVVSESDLALFEQQVVNGTVYLFDRLVTQSLLRISERTAEVKDVMLKVLEKKNRSW</sequence>
<gene>
    <name evidence="1" type="ORF">KE626_00890</name>
</gene>